<protein>
    <submittedName>
        <fullName evidence="9">Dioxygenase</fullName>
    </submittedName>
</protein>
<evidence type="ECO:0000256" key="4">
    <source>
        <dbReference type="ARBA" id="ARBA00011771"/>
    </source>
</evidence>
<evidence type="ECO:0000313" key="10">
    <source>
        <dbReference type="Proteomes" id="UP001317705"/>
    </source>
</evidence>
<evidence type="ECO:0000256" key="6">
    <source>
        <dbReference type="ARBA" id="ARBA00023002"/>
    </source>
</evidence>
<keyword evidence="7" id="KW-0408">Iron</keyword>
<dbReference type="PANTHER" id="PTHR10543:SF89">
    <property type="entry name" value="CAROTENOID 9,10(9',10')-CLEAVAGE DIOXYGENASE 1"/>
    <property type="match status" value="1"/>
</dbReference>
<organism evidence="9 10">
    <name type="scientific">Geotalea uraniireducens</name>
    <dbReference type="NCBI Taxonomy" id="351604"/>
    <lineage>
        <taxon>Bacteria</taxon>
        <taxon>Pseudomonadati</taxon>
        <taxon>Thermodesulfobacteriota</taxon>
        <taxon>Desulfuromonadia</taxon>
        <taxon>Geobacterales</taxon>
        <taxon>Geobacteraceae</taxon>
        <taxon>Geotalea</taxon>
    </lineage>
</organism>
<accession>A0ABM8ERI3</accession>
<dbReference type="PROSITE" id="PS51318">
    <property type="entry name" value="TAT"/>
    <property type="match status" value="1"/>
</dbReference>
<dbReference type="NCBIfam" id="TIGR01409">
    <property type="entry name" value="TAT_signal_seq"/>
    <property type="match status" value="1"/>
</dbReference>
<reference evidence="9 10" key="1">
    <citation type="submission" date="2022-12" db="EMBL/GenBank/DDBJ databases">
        <title>Polyphasic characterization of Geotalea uranireducens NIT-SL11 newly isolated from a complex of sewage sludge and microbially reduced graphene oxide.</title>
        <authorList>
            <person name="Xie L."/>
            <person name="Yoshida N."/>
            <person name="Meng L."/>
        </authorList>
    </citation>
    <scope>NUCLEOTIDE SEQUENCE [LARGE SCALE GENOMIC DNA]</scope>
    <source>
        <strain evidence="9 10">NIT-SL11</strain>
    </source>
</reference>
<dbReference type="RefSeq" id="WP_282000955.1">
    <property type="nucleotide sequence ID" value="NZ_AP027151.1"/>
</dbReference>
<evidence type="ECO:0000256" key="3">
    <source>
        <dbReference type="ARBA" id="ARBA00006787"/>
    </source>
</evidence>
<comment type="similarity">
    <text evidence="3">Belongs to the carotenoid oxygenase family.</text>
</comment>
<evidence type="ECO:0000256" key="2">
    <source>
        <dbReference type="ARBA" id="ARBA00004196"/>
    </source>
</evidence>
<keyword evidence="8" id="KW-0411">Iron-sulfur</keyword>
<keyword evidence="9" id="KW-0223">Dioxygenase</keyword>
<name>A0ABM8ERI3_9BACT</name>
<evidence type="ECO:0000313" key="9">
    <source>
        <dbReference type="EMBL" id="BDV44868.1"/>
    </source>
</evidence>
<dbReference type="InterPro" id="IPR019546">
    <property type="entry name" value="TAT_signal_bac_arc"/>
</dbReference>
<evidence type="ECO:0000256" key="7">
    <source>
        <dbReference type="ARBA" id="ARBA00023004"/>
    </source>
</evidence>
<gene>
    <name evidence="9" type="ORF">GURASL_37910</name>
</gene>
<dbReference type="Proteomes" id="UP001317705">
    <property type="component" value="Chromosome"/>
</dbReference>
<dbReference type="PANTHER" id="PTHR10543">
    <property type="entry name" value="BETA-CAROTENE DIOXYGENASE"/>
    <property type="match status" value="1"/>
</dbReference>
<evidence type="ECO:0000256" key="5">
    <source>
        <dbReference type="ARBA" id="ARBA00022723"/>
    </source>
</evidence>
<dbReference type="Pfam" id="PF03055">
    <property type="entry name" value="RPE65"/>
    <property type="match status" value="1"/>
</dbReference>
<keyword evidence="5" id="KW-0479">Metal-binding</keyword>
<evidence type="ECO:0000256" key="8">
    <source>
        <dbReference type="ARBA" id="ARBA00023014"/>
    </source>
</evidence>
<comment type="subunit">
    <text evidence="4">Heterodimer of a large and a small subunit.</text>
</comment>
<keyword evidence="6" id="KW-0560">Oxidoreductase</keyword>
<dbReference type="InterPro" id="IPR004294">
    <property type="entry name" value="Carotenoid_Oase"/>
</dbReference>
<comment type="cofactor">
    <cofactor evidence="1">
        <name>Fe(2+)</name>
        <dbReference type="ChEBI" id="CHEBI:29033"/>
    </cofactor>
</comment>
<proteinExistence type="inferred from homology"/>
<dbReference type="EMBL" id="AP027151">
    <property type="protein sequence ID" value="BDV44868.1"/>
    <property type="molecule type" value="Genomic_DNA"/>
</dbReference>
<comment type="subcellular location">
    <subcellularLocation>
        <location evidence="2">Cell envelope</location>
    </subcellularLocation>
</comment>
<dbReference type="GO" id="GO:0051213">
    <property type="term" value="F:dioxygenase activity"/>
    <property type="evidence" value="ECO:0007669"/>
    <property type="project" value="UniProtKB-KW"/>
</dbReference>
<keyword evidence="10" id="KW-1185">Reference proteome</keyword>
<dbReference type="InterPro" id="IPR006311">
    <property type="entry name" value="TAT_signal"/>
</dbReference>
<evidence type="ECO:0000256" key="1">
    <source>
        <dbReference type="ARBA" id="ARBA00001954"/>
    </source>
</evidence>
<sequence>MRTTEPSISRRDFLRLAGLAGAGLALPGCAGDPPLRAGVFPAFGDAARPYLGLATSLRHEYDYTPRIEGTLPAGLQGDYYRNGPALFERGGLRKRTLLDGDGMIQLFRFAGAGVRYRNRFVRTAKFVAEEAAGRFLYPTWSTEVPGGIWANFWQAGKIPSQAGITVFRWRGRLYAFDESTLPYELDPTTLATTGESTLGLPPGASIYSAHPKLDPQTGEWLHFGLKYGPTTFVHLTVFRADGTLKWHRALPLPRMVYMHDWFVAGRYLVLSLHPVEIAYWGFLLGFRSLAASLRWRPADGNLLLVLDRNGSGEPLYLETEACFMWHSYNAYEEGNEIVGDFIGYRNPDHFVGADPVIAAVMEGRQGNFRYPGEVMRYRIDPGRRTVRRESLNPGSCEWPRINEAHRCRRQRFGYMVKSLPGEFFWSIVVRIDLQSGATTEYRFGHGIYCTEPVFISPPGTVTSPLATAEPGWLLCEIYDSQSQRSALAVFTAERLADGPLALVQLTHHVPFSYHGWWHPAGN</sequence>